<feature type="region of interest" description="Disordered" evidence="1">
    <location>
        <begin position="157"/>
        <end position="195"/>
    </location>
</feature>
<proteinExistence type="predicted"/>
<feature type="compositionally biased region" description="Basic and acidic residues" evidence="1">
    <location>
        <begin position="163"/>
        <end position="175"/>
    </location>
</feature>
<reference evidence="2 3" key="1">
    <citation type="submission" date="2024-03" db="EMBL/GenBank/DDBJ databases">
        <title>Aureococcus anophagefferens CCMP1851 and Kratosvirus quantuckense: Draft genome of a second virus-susceptible host strain in the model system.</title>
        <authorList>
            <person name="Chase E."/>
            <person name="Truchon A.R."/>
            <person name="Schepens W."/>
            <person name="Wilhelm S.W."/>
        </authorList>
    </citation>
    <scope>NUCLEOTIDE SEQUENCE [LARGE SCALE GENOMIC DNA]</scope>
    <source>
        <strain evidence="2 3">CCMP1851</strain>
    </source>
</reference>
<feature type="region of interest" description="Disordered" evidence="1">
    <location>
        <begin position="1"/>
        <end position="104"/>
    </location>
</feature>
<keyword evidence="3" id="KW-1185">Reference proteome</keyword>
<organism evidence="2 3">
    <name type="scientific">Aureococcus anophagefferens</name>
    <name type="common">Harmful bloom alga</name>
    <dbReference type="NCBI Taxonomy" id="44056"/>
    <lineage>
        <taxon>Eukaryota</taxon>
        <taxon>Sar</taxon>
        <taxon>Stramenopiles</taxon>
        <taxon>Ochrophyta</taxon>
        <taxon>Pelagophyceae</taxon>
        <taxon>Pelagomonadales</taxon>
        <taxon>Pelagomonadaceae</taxon>
        <taxon>Aureococcus</taxon>
    </lineage>
</organism>
<dbReference type="InterPro" id="IPR029016">
    <property type="entry name" value="GAF-like_dom_sf"/>
</dbReference>
<dbReference type="EMBL" id="JBBJCI010000038">
    <property type="protein sequence ID" value="KAK7250218.1"/>
    <property type="molecule type" value="Genomic_DNA"/>
</dbReference>
<dbReference type="SUPFAM" id="SSF55781">
    <property type="entry name" value="GAF domain-like"/>
    <property type="match status" value="1"/>
</dbReference>
<feature type="compositionally biased region" description="Basic and acidic residues" evidence="1">
    <location>
        <begin position="38"/>
        <end position="47"/>
    </location>
</feature>
<evidence type="ECO:0000256" key="1">
    <source>
        <dbReference type="SAM" id="MobiDB-lite"/>
    </source>
</evidence>
<protein>
    <recommendedName>
        <fullName evidence="4">GAF domain-containing protein</fullName>
    </recommendedName>
</protein>
<comment type="caution">
    <text evidence="2">The sequence shown here is derived from an EMBL/GenBank/DDBJ whole genome shotgun (WGS) entry which is preliminary data.</text>
</comment>
<accession>A0ABR1GAR0</accession>
<sequence>MIADADDAAAQAEMKEILSPASAKRAMSTEGMGSLETLLEKIEEKRRSSLTPAEAKDEDTAASEAKRRLRKSSDRTRSSSHIDLGSSPPARQPARPRPLPLGMDDPGALAAMGLKLRAKKVVEKLKRSAATYGDDFGAYPRPPWADRDDPVLSLDGSDGNGHGAHEAYRNDHVEFVDPMSPGASRRQIRRTPESERRAAFRKAAAAASRPLEAAIDDDDVDAKMLHLDRLLGAVLSVAKVEMGVDRCCFYKYSGSDLVYAWDAASRRDVVGDAAIDDGDRASAWSESIVREAASDWETIRVDDVYDSDEWPPPLADDLATGYRTKTILAVPVAVDRVASTGLACDDEPWTKLGVLLFTNKFFNHSKEDGEGEVLHVAGRASDQGERRTTRIVEVGAFNDFDCARARGLVDAVSCAARVVADDALAKREPRPAPAAEKPNRWLEAFTKLKQERAARGHRHSSANILSEEPPTPPPGSDVRQSRKKRHSYSGPARGSSRRGSY</sequence>
<evidence type="ECO:0008006" key="4">
    <source>
        <dbReference type="Google" id="ProtNLM"/>
    </source>
</evidence>
<evidence type="ECO:0000313" key="3">
    <source>
        <dbReference type="Proteomes" id="UP001363151"/>
    </source>
</evidence>
<feature type="compositionally biased region" description="Low complexity" evidence="1">
    <location>
        <begin position="488"/>
        <end position="501"/>
    </location>
</feature>
<name>A0ABR1GAR0_AURAN</name>
<dbReference type="Gene3D" id="3.30.450.40">
    <property type="match status" value="1"/>
</dbReference>
<dbReference type="Proteomes" id="UP001363151">
    <property type="component" value="Unassembled WGS sequence"/>
</dbReference>
<evidence type="ECO:0000313" key="2">
    <source>
        <dbReference type="EMBL" id="KAK7250218.1"/>
    </source>
</evidence>
<feature type="region of interest" description="Disordered" evidence="1">
    <location>
        <begin position="449"/>
        <end position="501"/>
    </location>
</feature>
<gene>
    <name evidence="2" type="ORF">SO694_00006670</name>
</gene>